<gene>
    <name evidence="1" type="ORF">SAMN04488541_101740</name>
</gene>
<dbReference type="InterPro" id="IPR036654">
    <property type="entry name" value="DNA_pol_III_psi_sf"/>
</dbReference>
<dbReference type="AlphaFoldDB" id="A0A1I2G8Q8"/>
<name>A0A1I2G8Q8_9BACT</name>
<dbReference type="SUPFAM" id="SSF102220">
    <property type="entry name" value="DNA polymerase III psi subunit"/>
    <property type="match status" value="1"/>
</dbReference>
<dbReference type="Gene3D" id="3.40.50.10220">
    <property type="entry name" value="DNA polymerase III, psi subunit"/>
    <property type="match status" value="1"/>
</dbReference>
<accession>A0A1I2G8Q8</accession>
<organism evidence="1 2">
    <name type="scientific">Thermoflexibacter ruber</name>
    <dbReference type="NCBI Taxonomy" id="1003"/>
    <lineage>
        <taxon>Bacteria</taxon>
        <taxon>Pseudomonadati</taxon>
        <taxon>Bacteroidota</taxon>
        <taxon>Cytophagia</taxon>
        <taxon>Cytophagales</taxon>
        <taxon>Thermoflexibacteraceae</taxon>
        <taxon>Thermoflexibacter</taxon>
    </lineage>
</organism>
<keyword evidence="2" id="KW-1185">Reference proteome</keyword>
<dbReference type="Proteomes" id="UP000199513">
    <property type="component" value="Unassembled WGS sequence"/>
</dbReference>
<dbReference type="GO" id="GO:0008408">
    <property type="term" value="F:3'-5' exonuclease activity"/>
    <property type="evidence" value="ECO:0007669"/>
    <property type="project" value="InterPro"/>
</dbReference>
<dbReference type="EMBL" id="FONY01000017">
    <property type="protein sequence ID" value="SFF13912.1"/>
    <property type="molecule type" value="Genomic_DNA"/>
</dbReference>
<reference evidence="2" key="1">
    <citation type="submission" date="2016-10" db="EMBL/GenBank/DDBJ databases">
        <authorList>
            <person name="Varghese N."/>
            <person name="Submissions S."/>
        </authorList>
    </citation>
    <scope>NUCLEOTIDE SEQUENCE [LARGE SCALE GENOMIC DNA]</scope>
    <source>
        <strain>GEY</strain>
        <strain evidence="2">DSM 9560</strain>
    </source>
</reference>
<dbReference type="GO" id="GO:0006260">
    <property type="term" value="P:DNA replication"/>
    <property type="evidence" value="ECO:0007669"/>
    <property type="project" value="InterPro"/>
</dbReference>
<evidence type="ECO:0000313" key="2">
    <source>
        <dbReference type="Proteomes" id="UP000199513"/>
    </source>
</evidence>
<protein>
    <submittedName>
        <fullName evidence="1">DNA polymerase III psi subunit</fullName>
    </submittedName>
</protein>
<dbReference type="RefSeq" id="WP_091544970.1">
    <property type="nucleotide sequence ID" value="NZ_FONY01000017.1"/>
</dbReference>
<dbReference type="GO" id="GO:0003887">
    <property type="term" value="F:DNA-directed DNA polymerase activity"/>
    <property type="evidence" value="ECO:0007669"/>
    <property type="project" value="InterPro"/>
</dbReference>
<proteinExistence type="predicted"/>
<evidence type="ECO:0000313" key="1">
    <source>
        <dbReference type="EMBL" id="SFF13912.1"/>
    </source>
</evidence>
<sequence>MNFQTQTDFLFLPILIKETIYILEKEVQILPEEGDIVTKPVLPFLVLHEEASPLPESLGEQLHNILKAINIPLNKVEKLPIATFQQAMMKDREFIFIFSNHAPPPFVSLEKNKVRSISQSTKALLSDALNDLINDKQKKIALWNELKKNFPQ</sequence>